<name>A0A8B3CU81_9LEPT</name>
<accession>A0A8B3CU81</accession>
<proteinExistence type="predicted"/>
<evidence type="ECO:0000313" key="2">
    <source>
        <dbReference type="Proteomes" id="UP000266669"/>
    </source>
</evidence>
<dbReference type="AlphaFoldDB" id="A0A8B3CU81"/>
<organism evidence="1 2">
    <name type="scientific">Leptospira stimsonii</name>
    <dbReference type="NCBI Taxonomy" id="2202203"/>
    <lineage>
        <taxon>Bacteria</taxon>
        <taxon>Pseudomonadati</taxon>
        <taxon>Spirochaetota</taxon>
        <taxon>Spirochaetia</taxon>
        <taxon>Leptospirales</taxon>
        <taxon>Leptospiraceae</taxon>
        <taxon>Leptospira</taxon>
    </lineage>
</organism>
<evidence type="ECO:0000313" key="1">
    <source>
        <dbReference type="EMBL" id="RHX86723.1"/>
    </source>
</evidence>
<comment type="caution">
    <text evidence="1">The sequence shown here is derived from an EMBL/GenBank/DDBJ whole genome shotgun (WGS) entry which is preliminary data.</text>
</comment>
<gene>
    <name evidence="1" type="ORF">DLM78_13175</name>
</gene>
<dbReference type="Proteomes" id="UP000266669">
    <property type="component" value="Unassembled WGS sequence"/>
</dbReference>
<dbReference type="EMBL" id="QHCS01000002">
    <property type="protein sequence ID" value="RHX86723.1"/>
    <property type="molecule type" value="Genomic_DNA"/>
</dbReference>
<protein>
    <submittedName>
        <fullName evidence="1">Uncharacterized protein</fullName>
    </submittedName>
</protein>
<reference evidence="2" key="1">
    <citation type="submission" date="2018-05" db="EMBL/GenBank/DDBJ databases">
        <title>Leptospira yasudae sp. nov. and Leptospira stimsonii sp. nov., two pathogenic species of the genus Leptospira isolated from environmental sources.</title>
        <authorList>
            <person name="Casanovas-Massana A."/>
            <person name="Hamond C."/>
            <person name="Santos L.A."/>
            <person name="Hacker K.P."/>
            <person name="Balassiano I."/>
            <person name="Medeiros M.A."/>
            <person name="Reis M.G."/>
            <person name="Ko A.I."/>
            <person name="Wunder E.A."/>
        </authorList>
    </citation>
    <scope>NUCLEOTIDE SEQUENCE [LARGE SCALE GENOMIC DNA]</scope>
    <source>
        <strain evidence="2">AMB6-RJ</strain>
    </source>
</reference>
<sequence>MEQPKSFLIFLRNRKMPALVGRIKKGKENRKERAEDGLKLQSKKVKFTNPCLKEKNSFF</sequence>